<keyword evidence="1" id="KW-1133">Transmembrane helix</keyword>
<reference evidence="2" key="1">
    <citation type="submission" date="2016-04" db="EMBL/GenBank/DDBJ databases">
        <authorList>
            <person name="Tabuchi Yagui T.R."/>
        </authorList>
    </citation>
    <scope>NUCLEOTIDE SEQUENCE [LARGE SCALE GENOMIC DNA]</scope>
    <source>
        <strain evidence="2">NIES-26</strain>
    </source>
</reference>
<feature type="transmembrane region" description="Helical" evidence="1">
    <location>
        <begin position="178"/>
        <end position="210"/>
    </location>
</feature>
<dbReference type="PANTHER" id="PTHR34301:SF8">
    <property type="entry name" value="ATPASE DOMAIN-CONTAINING PROTEIN"/>
    <property type="match status" value="1"/>
</dbReference>
<dbReference type="Proteomes" id="UP000252107">
    <property type="component" value="Unassembled WGS sequence"/>
</dbReference>
<dbReference type="PANTHER" id="PTHR34301">
    <property type="entry name" value="DNA-BINDING PROTEIN-RELATED"/>
    <property type="match status" value="1"/>
</dbReference>
<feature type="transmembrane region" description="Helical" evidence="1">
    <location>
        <begin position="141"/>
        <end position="166"/>
    </location>
</feature>
<gene>
    <name evidence="2" type="ORF">A6770_09060</name>
</gene>
<feature type="transmembrane region" description="Helical" evidence="1">
    <location>
        <begin position="96"/>
        <end position="117"/>
    </location>
</feature>
<evidence type="ECO:0000256" key="1">
    <source>
        <dbReference type="SAM" id="Phobius"/>
    </source>
</evidence>
<dbReference type="EMBL" id="LXQD01000023">
    <property type="protein sequence ID" value="RCJ41218.1"/>
    <property type="molecule type" value="Genomic_DNA"/>
</dbReference>
<keyword evidence="3" id="KW-1185">Reference proteome</keyword>
<protein>
    <submittedName>
        <fullName evidence="2">ATPase</fullName>
    </submittedName>
</protein>
<accession>A0A367RXE9</accession>
<keyword evidence="1" id="KW-0472">Membrane</keyword>
<evidence type="ECO:0000313" key="2">
    <source>
        <dbReference type="EMBL" id="RCJ41218.1"/>
    </source>
</evidence>
<evidence type="ECO:0000313" key="3">
    <source>
        <dbReference type="Proteomes" id="UP000252107"/>
    </source>
</evidence>
<dbReference type="InterPro" id="IPR027417">
    <property type="entry name" value="P-loop_NTPase"/>
</dbReference>
<proteinExistence type="predicted"/>
<dbReference type="SUPFAM" id="SSF52540">
    <property type="entry name" value="P-loop containing nucleoside triphosphate hydrolases"/>
    <property type="match status" value="1"/>
</dbReference>
<keyword evidence="1" id="KW-0812">Transmembrane</keyword>
<dbReference type="Gene3D" id="3.40.50.300">
    <property type="entry name" value="P-loop containing nucleotide triphosphate hydrolases"/>
    <property type="match status" value="1"/>
</dbReference>
<organism evidence="2 3">
    <name type="scientific">Nostoc minutum NIES-26</name>
    <dbReference type="NCBI Taxonomy" id="1844469"/>
    <lineage>
        <taxon>Bacteria</taxon>
        <taxon>Bacillati</taxon>
        <taxon>Cyanobacteriota</taxon>
        <taxon>Cyanophyceae</taxon>
        <taxon>Nostocales</taxon>
        <taxon>Nostocaceae</taxon>
        <taxon>Nostoc</taxon>
    </lineage>
</organism>
<name>A0A367RXE9_9NOSO</name>
<feature type="transmembrane region" description="Helical" evidence="1">
    <location>
        <begin position="69"/>
        <end position="89"/>
    </location>
</feature>
<dbReference type="AlphaFoldDB" id="A0A367RXE9"/>
<sequence>MSQQPPVPRLDLAPKLTRPLSLWNPLDYLRLLYWVFFFPQALRWYLDTFGGGYTPDNKINWRNPIQRNLLFQGLVLTLVTPLAGGLIIYKLYQLNLPINIISFFGLGFGVTAGFGLLDTSTSEGEAKSMTQRVAVSVAENVAYSVALSLGGILCGVIGSTIMLSLIGSSIARTEATNIVEVLASTIMLFCFTLNVALGVTSSVAGGIAVIVVSDAIAFVVMTLMVSVMVAIIVAVVGVLMREAAGDFAVAAVGSLLVGVIGSLVVGLVGLRADNWLLGSPFNLHLLKNNSWLLPRITFLPLPNLASNLQNWLQQDWEIGLHNTNQLLAYTLQFIPVVQAVTKVLNKTPSEQVIWRVSRLAEAPFDWNLLRFISTSLDATLKLEAIKSINESLTSNFFRSWRENLQARLLAYKSSYTPVRGAAAGFWYLHEKQPAEAMEAFIVVRSLLYGEEMYILAQTLATFYEAKQLAAVATLQVPAFPQEPFLRHNVWNALISLRQVVENIQLLERSLSGTAKSLAFSHSLGKLTNILNTADTLPQAEQGLIIDIAQTWKDSLLQIAGEVGEISITEPVINPYVVGDPVQDTLFVGREDIIAQLKELWVTSNQLQSIVLYGHRRMGKTSVLLNAAQCLGSGIQLAYVNLLRLGDSPQGVGEVLIAISDEISQVVKLPPPADTDLLNLPYRNFERYLKQVTTQLKGGLIIALDEFEKIEDLIDAGKIPQDFMGYLRGLVQMSPKVAFALAGLHTLEEMTADYFQPFFASVIPIHVGFQQRAATRQILANPGEDFPLDYTLEALDEIYVLTHGQPYLVQLVGFQLVRRYNDFVFEQGYSRAPVFTVEDVEAVINDPEFFKRGRYYFDGVWGQAARGADGQQAILQVLAPRPQGLNLDALADVGLGRENIQAALDTLMRHDVVEEIDGSYRIIVELFRRWILRE</sequence>
<comment type="caution">
    <text evidence="2">The sequence shown here is derived from an EMBL/GenBank/DDBJ whole genome shotgun (WGS) entry which is preliminary data.</text>
</comment>
<feature type="transmembrane region" description="Helical" evidence="1">
    <location>
        <begin position="216"/>
        <end position="240"/>
    </location>
</feature>
<feature type="transmembrane region" description="Helical" evidence="1">
    <location>
        <begin position="247"/>
        <end position="270"/>
    </location>
</feature>